<dbReference type="EMBL" id="JARJLM010000464">
    <property type="protein sequence ID" value="MDF3836812.1"/>
    <property type="molecule type" value="Genomic_DNA"/>
</dbReference>
<protein>
    <submittedName>
        <fullName evidence="1">Uncharacterized protein</fullName>
    </submittedName>
</protein>
<proteinExistence type="predicted"/>
<dbReference type="Proteomes" id="UP001216674">
    <property type="component" value="Unassembled WGS sequence"/>
</dbReference>
<organism evidence="1 2">
    <name type="scientific">Cupriavidus basilensis</name>
    <dbReference type="NCBI Taxonomy" id="68895"/>
    <lineage>
        <taxon>Bacteria</taxon>
        <taxon>Pseudomonadati</taxon>
        <taxon>Pseudomonadota</taxon>
        <taxon>Betaproteobacteria</taxon>
        <taxon>Burkholderiales</taxon>
        <taxon>Burkholderiaceae</taxon>
        <taxon>Cupriavidus</taxon>
    </lineage>
</organism>
<dbReference type="RefSeq" id="WP_276267170.1">
    <property type="nucleotide sequence ID" value="NZ_JARJLM010000464.1"/>
</dbReference>
<evidence type="ECO:0000313" key="1">
    <source>
        <dbReference type="EMBL" id="MDF3836812.1"/>
    </source>
</evidence>
<reference evidence="1 2" key="1">
    <citation type="submission" date="2023-03" db="EMBL/GenBank/DDBJ databases">
        <title>Draft assemblies of triclosan tolerant bacteria isolated from returned activated sludge.</title>
        <authorList>
            <person name="Van Hamelsveld S."/>
        </authorList>
    </citation>
    <scope>NUCLEOTIDE SEQUENCE [LARGE SCALE GENOMIC DNA]</scope>
    <source>
        <strain evidence="1 2">GW210010_S58</strain>
    </source>
</reference>
<keyword evidence="2" id="KW-1185">Reference proteome</keyword>
<sequence>MPSPEPRQPPFRAETARSIVLSAGLYWSIRGNLTTPSPGSAPAFIATDIRLVNDDGSESAPMLHIFAKAFIEQIEAHAAESLADDRRPMA</sequence>
<evidence type="ECO:0000313" key="2">
    <source>
        <dbReference type="Proteomes" id="UP001216674"/>
    </source>
</evidence>
<accession>A0ABT6AW13</accession>
<gene>
    <name evidence="1" type="ORF">P3W85_28245</name>
</gene>
<comment type="caution">
    <text evidence="1">The sequence shown here is derived from an EMBL/GenBank/DDBJ whole genome shotgun (WGS) entry which is preliminary data.</text>
</comment>
<name>A0ABT6AW13_9BURK</name>